<feature type="transmembrane region" description="Helical" evidence="1">
    <location>
        <begin position="75"/>
        <end position="98"/>
    </location>
</feature>
<keyword evidence="1" id="KW-0812">Transmembrane</keyword>
<dbReference type="PANTHER" id="PTHR41386">
    <property type="entry name" value="INTEGRAL MEMBRANE PROTEIN-RELATED"/>
    <property type="match status" value="1"/>
</dbReference>
<proteinExistence type="predicted"/>
<dbReference type="Proteomes" id="UP000295797">
    <property type="component" value="Chromosome"/>
</dbReference>
<organism evidence="2 3">
    <name type="scientific">Pseudomonas fluorescens</name>
    <dbReference type="NCBI Taxonomy" id="294"/>
    <lineage>
        <taxon>Bacteria</taxon>
        <taxon>Pseudomonadati</taxon>
        <taxon>Pseudomonadota</taxon>
        <taxon>Gammaproteobacteria</taxon>
        <taxon>Pseudomonadales</taxon>
        <taxon>Pseudomonadaceae</taxon>
        <taxon>Pseudomonas</taxon>
    </lineage>
</organism>
<name>A0AAP8Z2Y8_PSEFL</name>
<dbReference type="PANTHER" id="PTHR41386:SF1">
    <property type="entry name" value="MEMBRANE PROTEIN"/>
    <property type="match status" value="1"/>
</dbReference>
<dbReference type="AlphaFoldDB" id="A0AAP8Z2Y8"/>
<dbReference type="EMBL" id="CP038438">
    <property type="protein sequence ID" value="QBX42915.1"/>
    <property type="molecule type" value="Genomic_DNA"/>
</dbReference>
<protein>
    <submittedName>
        <fullName evidence="2">DUF1003 domain-containing protein</fullName>
    </submittedName>
</protein>
<sequence length="177" mass="19672">MTTEKPETPTTAPVDHLRFHRPHAHLNTTFGNDTFALRAEAFARFFGTPLFLGAQTVIVAVWIGLNVLGVTQFDVYPFILLNLAFSLQAAYAAPLILLAQTRQAARDKAQSDADAQHREALAVANSERQAQAAQTTAQLLELLEQNTRLTEMTKSLTERIEGLTRELHAHICQNPQR</sequence>
<evidence type="ECO:0000313" key="2">
    <source>
        <dbReference type="EMBL" id="QBX42915.1"/>
    </source>
</evidence>
<keyword evidence="1" id="KW-1133">Transmembrane helix</keyword>
<reference evidence="2 3" key="1">
    <citation type="submission" date="2019-03" db="EMBL/GenBank/DDBJ databases">
        <title>Complete genome sequence of the plant growth promoting strain Pseudomonas fluorescens LBUM677.</title>
        <authorList>
            <person name="Novinscak A."/>
            <person name="Joly D."/>
            <person name="Filion M."/>
        </authorList>
    </citation>
    <scope>NUCLEOTIDE SEQUENCE [LARGE SCALE GENOMIC DNA]</scope>
    <source>
        <strain evidence="2 3">LBUM677</strain>
    </source>
</reference>
<evidence type="ECO:0000256" key="1">
    <source>
        <dbReference type="SAM" id="Phobius"/>
    </source>
</evidence>
<dbReference type="RefSeq" id="WP_135296379.1">
    <property type="nucleotide sequence ID" value="NZ_CP038438.1"/>
</dbReference>
<accession>A0AAP8Z2Y8</accession>
<dbReference type="InterPro" id="IPR010406">
    <property type="entry name" value="DUF1003"/>
</dbReference>
<feature type="transmembrane region" description="Helical" evidence="1">
    <location>
        <begin position="41"/>
        <end position="63"/>
    </location>
</feature>
<keyword evidence="1" id="KW-0472">Membrane</keyword>
<evidence type="ECO:0000313" key="3">
    <source>
        <dbReference type="Proteomes" id="UP000295797"/>
    </source>
</evidence>
<dbReference type="Pfam" id="PF06210">
    <property type="entry name" value="DUF1003"/>
    <property type="match status" value="1"/>
</dbReference>
<gene>
    <name evidence="2" type="ORF">E4T63_20955</name>
</gene>